<comment type="caution">
    <text evidence="1">The sequence shown here is derived from an EMBL/GenBank/DDBJ whole genome shotgun (WGS) entry which is preliminary data.</text>
</comment>
<protein>
    <submittedName>
        <fullName evidence="1">Uncharacterized protein</fullName>
    </submittedName>
</protein>
<sequence length="156" mass="17983">MHLHLIRHLLHQHLLHHHLHLCQQTLTQVRKELSKQNANNRKKQKYHHQGGAMPFIQHARKTQMDNMKKKTDEVMEKLIQEAPEGTIFDSIQVPLEDEFGIMAENLGRKGKSVNGVGLFSRTDTFSCVSSMASISELTDMRDQIKILSDGFLKFTK</sequence>
<evidence type="ECO:0000313" key="2">
    <source>
        <dbReference type="Proteomes" id="UP000315295"/>
    </source>
</evidence>
<dbReference type="AlphaFoldDB" id="A0A540NCP9"/>
<accession>A0A540NCP9</accession>
<reference evidence="1 2" key="1">
    <citation type="journal article" date="2019" name="G3 (Bethesda)">
        <title>Sequencing of a Wild Apple (Malus baccata) Genome Unravels the Differences Between Cultivated and Wild Apple Species Regarding Disease Resistance and Cold Tolerance.</title>
        <authorList>
            <person name="Chen X."/>
        </authorList>
    </citation>
    <scope>NUCLEOTIDE SEQUENCE [LARGE SCALE GENOMIC DNA]</scope>
    <source>
        <strain evidence="2">cv. Shandingzi</strain>
        <tissue evidence="1">Leaves</tissue>
    </source>
</reference>
<name>A0A540NCP9_MALBA</name>
<gene>
    <name evidence="1" type="ORF">C1H46_005543</name>
</gene>
<proteinExistence type="predicted"/>
<dbReference type="EMBL" id="VIEB01000064">
    <property type="protein sequence ID" value="TQE08825.1"/>
    <property type="molecule type" value="Genomic_DNA"/>
</dbReference>
<evidence type="ECO:0000313" key="1">
    <source>
        <dbReference type="EMBL" id="TQE08825.1"/>
    </source>
</evidence>
<organism evidence="1 2">
    <name type="scientific">Malus baccata</name>
    <name type="common">Siberian crab apple</name>
    <name type="synonym">Pyrus baccata</name>
    <dbReference type="NCBI Taxonomy" id="106549"/>
    <lineage>
        <taxon>Eukaryota</taxon>
        <taxon>Viridiplantae</taxon>
        <taxon>Streptophyta</taxon>
        <taxon>Embryophyta</taxon>
        <taxon>Tracheophyta</taxon>
        <taxon>Spermatophyta</taxon>
        <taxon>Magnoliopsida</taxon>
        <taxon>eudicotyledons</taxon>
        <taxon>Gunneridae</taxon>
        <taxon>Pentapetalae</taxon>
        <taxon>rosids</taxon>
        <taxon>fabids</taxon>
        <taxon>Rosales</taxon>
        <taxon>Rosaceae</taxon>
        <taxon>Amygdaloideae</taxon>
        <taxon>Maleae</taxon>
        <taxon>Malus</taxon>
    </lineage>
</organism>
<dbReference type="Proteomes" id="UP000315295">
    <property type="component" value="Unassembled WGS sequence"/>
</dbReference>
<keyword evidence="2" id="KW-1185">Reference proteome</keyword>